<dbReference type="AlphaFoldDB" id="A0A542ZMM0"/>
<dbReference type="PANTHER" id="PTHR43877">
    <property type="entry name" value="AMINOALKYLPHOSPHONATE N-ACETYLTRANSFERASE-RELATED-RELATED"/>
    <property type="match status" value="1"/>
</dbReference>
<dbReference type="Pfam" id="PF24553">
    <property type="entry name" value="Rv0428c_C"/>
    <property type="match status" value="1"/>
</dbReference>
<accession>A0A542ZMM0</accession>
<dbReference type="SUPFAM" id="SSF55729">
    <property type="entry name" value="Acyl-CoA N-acyltransferases (Nat)"/>
    <property type="match status" value="1"/>
</dbReference>
<dbReference type="InterPro" id="IPR016181">
    <property type="entry name" value="Acyl_CoA_acyltransferase"/>
</dbReference>
<proteinExistence type="predicted"/>
<dbReference type="CDD" id="cd04301">
    <property type="entry name" value="NAT_SF"/>
    <property type="match status" value="1"/>
</dbReference>
<sequence length="328" mass="34126">MTAPDPVEGLPVGARVVVRSRLAEPAGGPSLTDAVGTLVSVDTRSLVVDTRQGPVTIERSRVVAAKVVPPRPSRRGAPHLALSVEDLQRVMVEGWAPAERARLGDWVLRAAGGFTGRANSVLPLGDPGLPLPDAVARAEDWYAARGLPPRFLVAGPVGFAVGEDRLGALLLDRGYHETNRSVVMTAAAQVVADAGDGAADVEVTEALTPRWLDAYARQREVVPGATESVLTGSPGQLFASAATGGQVVAVARLGLVAGGWAGLYGVWVGPEHRGQGLARALTGALAARAVARGTRSLYLQTLHANEPAVGLYSSLGFSPHHGYSYLDR</sequence>
<dbReference type="InterPro" id="IPR056935">
    <property type="entry name" value="Rv0428c-like_C"/>
</dbReference>
<dbReference type="PROSITE" id="PS51186">
    <property type="entry name" value="GNAT"/>
    <property type="match status" value="1"/>
</dbReference>
<evidence type="ECO:0000256" key="1">
    <source>
        <dbReference type="ARBA" id="ARBA00022679"/>
    </source>
</evidence>
<reference evidence="4 5" key="1">
    <citation type="submission" date="2019-06" db="EMBL/GenBank/DDBJ databases">
        <title>Sequencing the genomes of 1000 actinobacteria strains.</title>
        <authorList>
            <person name="Klenk H.-P."/>
        </authorList>
    </citation>
    <scope>NUCLEOTIDE SEQUENCE [LARGE SCALE GENOMIC DNA]</scope>
    <source>
        <strain evidence="4 5">DSM 18082</strain>
    </source>
</reference>
<dbReference type="Pfam" id="PF24551">
    <property type="entry name" value="SH3_Rv0428c"/>
    <property type="match status" value="1"/>
</dbReference>
<dbReference type="OrthoDB" id="9775595at2"/>
<dbReference type="InterPro" id="IPR050832">
    <property type="entry name" value="Bact_Acetyltransf"/>
</dbReference>
<keyword evidence="5" id="KW-1185">Reference proteome</keyword>
<evidence type="ECO:0000256" key="2">
    <source>
        <dbReference type="ARBA" id="ARBA00023315"/>
    </source>
</evidence>
<keyword evidence="2" id="KW-0012">Acyltransferase</keyword>
<dbReference type="GO" id="GO:0016747">
    <property type="term" value="F:acyltransferase activity, transferring groups other than amino-acyl groups"/>
    <property type="evidence" value="ECO:0007669"/>
    <property type="project" value="InterPro"/>
</dbReference>
<dbReference type="InterPro" id="IPR056934">
    <property type="entry name" value="SH3_Rv0428c"/>
</dbReference>
<organism evidence="4 5">
    <name type="scientific">Oryzihumus leptocrescens</name>
    <dbReference type="NCBI Taxonomy" id="297536"/>
    <lineage>
        <taxon>Bacteria</taxon>
        <taxon>Bacillati</taxon>
        <taxon>Actinomycetota</taxon>
        <taxon>Actinomycetes</taxon>
        <taxon>Micrococcales</taxon>
        <taxon>Intrasporangiaceae</taxon>
        <taxon>Oryzihumus</taxon>
    </lineage>
</organism>
<protein>
    <submittedName>
        <fullName evidence="4">Acetyltransferase (GNAT) family protein</fullName>
    </submittedName>
</protein>
<evidence type="ECO:0000313" key="4">
    <source>
        <dbReference type="EMBL" id="TQL61519.1"/>
    </source>
</evidence>
<name>A0A542ZMM0_9MICO</name>
<dbReference type="RefSeq" id="WP_141789290.1">
    <property type="nucleotide sequence ID" value="NZ_BAAAKX010000001.1"/>
</dbReference>
<dbReference type="InterPro" id="IPR000182">
    <property type="entry name" value="GNAT_dom"/>
</dbReference>
<dbReference type="Gene3D" id="3.40.630.30">
    <property type="match status" value="1"/>
</dbReference>
<dbReference type="Proteomes" id="UP000319514">
    <property type="component" value="Unassembled WGS sequence"/>
</dbReference>
<comment type="caution">
    <text evidence="4">The sequence shown here is derived from an EMBL/GenBank/DDBJ whole genome shotgun (WGS) entry which is preliminary data.</text>
</comment>
<evidence type="ECO:0000259" key="3">
    <source>
        <dbReference type="PROSITE" id="PS51186"/>
    </source>
</evidence>
<dbReference type="PANTHER" id="PTHR43877:SF2">
    <property type="entry name" value="AMINOALKYLPHOSPHONATE N-ACETYLTRANSFERASE-RELATED"/>
    <property type="match status" value="1"/>
</dbReference>
<dbReference type="EMBL" id="VFOQ01000001">
    <property type="protein sequence ID" value="TQL61519.1"/>
    <property type="molecule type" value="Genomic_DNA"/>
</dbReference>
<evidence type="ECO:0000313" key="5">
    <source>
        <dbReference type="Proteomes" id="UP000319514"/>
    </source>
</evidence>
<feature type="domain" description="N-acetyltransferase" evidence="3">
    <location>
        <begin position="198"/>
        <end position="328"/>
    </location>
</feature>
<gene>
    <name evidence="4" type="ORF">FB474_2930</name>
</gene>
<keyword evidence="1 4" id="KW-0808">Transferase</keyword>